<protein>
    <submittedName>
        <fullName evidence="1">Uncharacterized protein</fullName>
    </submittedName>
</protein>
<gene>
    <name evidence="1" type="ORF">OX90_11615</name>
</gene>
<reference evidence="1 2" key="1">
    <citation type="submission" date="2015-09" db="EMBL/GenBank/DDBJ databases">
        <title>Genome analysis of Pseudomonas syringae pv. porri LMG.</title>
        <authorList>
            <person name="Rombouts S."/>
        </authorList>
    </citation>
    <scope>NUCLEOTIDE SEQUENCE [LARGE SCALE GENOMIC DNA]</scope>
    <source>
        <strain evidence="1 2">LMG 28496</strain>
    </source>
</reference>
<organism evidence="1 2">
    <name type="scientific">Pseudomonas coronafaciens pv. porri</name>
    <dbReference type="NCBI Taxonomy" id="83964"/>
    <lineage>
        <taxon>Bacteria</taxon>
        <taxon>Pseudomonadati</taxon>
        <taxon>Pseudomonadota</taxon>
        <taxon>Gammaproteobacteria</taxon>
        <taxon>Pseudomonadales</taxon>
        <taxon>Pseudomonadaceae</taxon>
        <taxon>Pseudomonas</taxon>
        <taxon>Pseudomonas coronafaciens</taxon>
    </lineage>
</organism>
<name>A0ABR5JPJ9_9PSED</name>
<sequence length="72" mass="7953">MKATRSAHCKFEVDTNAALARAGRCAGGSINIYSCKLHLRFMGLGRLYYIAEIKFTLITVGQESYYTVGVDT</sequence>
<keyword evidence="2" id="KW-1185">Reference proteome</keyword>
<comment type="caution">
    <text evidence="1">The sequence shown here is derived from an EMBL/GenBank/DDBJ whole genome shotgun (WGS) entry which is preliminary data.</text>
</comment>
<dbReference type="Proteomes" id="UP000037201">
    <property type="component" value="Unassembled WGS sequence"/>
</dbReference>
<accession>A0ABR5JPJ9</accession>
<proteinExistence type="predicted"/>
<evidence type="ECO:0000313" key="1">
    <source>
        <dbReference type="EMBL" id="KOP59365.1"/>
    </source>
</evidence>
<dbReference type="EMBL" id="JUEU01000128">
    <property type="protein sequence ID" value="KOP59365.1"/>
    <property type="molecule type" value="Genomic_DNA"/>
</dbReference>
<evidence type="ECO:0000313" key="2">
    <source>
        <dbReference type="Proteomes" id="UP000037201"/>
    </source>
</evidence>